<evidence type="ECO:0000256" key="2">
    <source>
        <dbReference type="PROSITE-ProRule" id="PRU00236"/>
    </source>
</evidence>
<dbReference type="GO" id="GO:0034979">
    <property type="term" value="F:NAD-dependent protein lysine deacetylase activity"/>
    <property type="evidence" value="ECO:0007669"/>
    <property type="project" value="UniProtKB-EC"/>
</dbReference>
<keyword evidence="4" id="KW-0808">Transferase</keyword>
<dbReference type="CDD" id="cd01407">
    <property type="entry name" value="SIR2-fam"/>
    <property type="match status" value="1"/>
</dbReference>
<comment type="caution">
    <text evidence="2">Lacks conserved residue(s) required for the propagation of feature annotation.</text>
</comment>
<dbReference type="EMBL" id="CAJVCE010000009">
    <property type="protein sequence ID" value="CAG7645498.1"/>
    <property type="molecule type" value="Genomic_DNA"/>
</dbReference>
<dbReference type="PANTHER" id="PTHR11085">
    <property type="entry name" value="NAD-DEPENDENT PROTEIN DEACYLASE SIRTUIN-5, MITOCHONDRIAL-RELATED"/>
    <property type="match status" value="1"/>
</dbReference>
<dbReference type="InterPro" id="IPR003000">
    <property type="entry name" value="Sirtuin"/>
</dbReference>
<dbReference type="InterPro" id="IPR050134">
    <property type="entry name" value="NAD-dep_sirtuin_deacylases"/>
</dbReference>
<dbReference type="Pfam" id="PF02146">
    <property type="entry name" value="SIR2"/>
    <property type="match status" value="1"/>
</dbReference>
<dbReference type="PANTHER" id="PTHR11085:SF10">
    <property type="entry name" value="NAD-DEPENDENT PROTEIN DEACYLASE SIRTUIN-5, MITOCHONDRIAL-RELATED"/>
    <property type="match status" value="1"/>
</dbReference>
<sequence length="515" mass="57483">MDLKTNGRFEVLHTLVFWKKTLHRHDYLGFVLKDHKTGETAGYTFDEAWERIRSEGGTNAVAEQTADGSNKRLEPRQDLPIPPLLRFNDSSWHLFVFTADLQHPYPFSDQLKQAVDRAVDADIRWNLEVRKRRWKQQERYLYEHMHSAPEKEKRNTAKDWIRNAAHIVVFTGAGISTESGVPDFRSGAGAISANPSYLVTMSAPYRDANPERFWESFTQLLTDAMEEIIPNHSKAALTRAIGFIQPNAGHTFFSRLENMGKQISIVTQNVDDLHEKSGSLAVIHPHGALLRSRCSVCGAEANTLDIMNQPDAPGLHFREGKRCEGILLPDVVLFGDPVKHWEHVSELAESADLLIVAGTSLQVSPMNELPGLAKHARKIIINHEPTPHDDLFDLVLRGPIGGILKEIEAAMDLESGRKPASLTCAVCRTNAAEGVYSSRIAPVSAAYCQPCMNRGAEPYGILVTKLALLPDAGRSPRLTAVIEASLEIAGKTGEQLMNDVMLRRQQMEKERDRSH</sequence>
<dbReference type="EC" id="2.3.1.286" evidence="1"/>
<dbReference type="RefSeq" id="WP_218099830.1">
    <property type="nucleotide sequence ID" value="NZ_CAJVCE010000009.1"/>
</dbReference>
<dbReference type="PROSITE" id="PS50305">
    <property type="entry name" value="SIRTUIN"/>
    <property type="match status" value="1"/>
</dbReference>
<evidence type="ECO:0000259" key="3">
    <source>
        <dbReference type="PROSITE" id="PS50305"/>
    </source>
</evidence>
<dbReference type="InterPro" id="IPR026590">
    <property type="entry name" value="Ssirtuin_cat_dom"/>
</dbReference>
<protein>
    <recommendedName>
        <fullName evidence="1">protein acetyllysine N-acetyltransferase</fullName>
        <ecNumber evidence="1">2.3.1.286</ecNumber>
    </recommendedName>
</protein>
<keyword evidence="4" id="KW-0012">Acyltransferase</keyword>
<dbReference type="Proteomes" id="UP000730618">
    <property type="component" value="Unassembled WGS sequence"/>
</dbReference>
<evidence type="ECO:0000256" key="1">
    <source>
        <dbReference type="ARBA" id="ARBA00012928"/>
    </source>
</evidence>
<comment type="caution">
    <text evidence="4">The sequence shown here is derived from an EMBL/GenBank/DDBJ whole genome shotgun (WGS) entry which is preliminary data.</text>
</comment>
<reference evidence="4 5" key="1">
    <citation type="submission" date="2021-06" db="EMBL/GenBank/DDBJ databases">
        <authorList>
            <person name="Criscuolo A."/>
        </authorList>
    </citation>
    <scope>NUCLEOTIDE SEQUENCE [LARGE SCALE GENOMIC DNA]</scope>
    <source>
        <strain evidence="5">CIP 111802</strain>
    </source>
</reference>
<name>A0ABN7TPW9_9BACL</name>
<gene>
    <name evidence="4" type="primary">cobB</name>
    <name evidence="4" type="ORF">PAECIP111802_03531</name>
</gene>
<evidence type="ECO:0000313" key="4">
    <source>
        <dbReference type="EMBL" id="CAG7645498.1"/>
    </source>
</evidence>
<organism evidence="4 5">
    <name type="scientific">Paenibacillus allorhizosphaerae</name>
    <dbReference type="NCBI Taxonomy" id="2849866"/>
    <lineage>
        <taxon>Bacteria</taxon>
        <taxon>Bacillati</taxon>
        <taxon>Bacillota</taxon>
        <taxon>Bacilli</taxon>
        <taxon>Bacillales</taxon>
        <taxon>Paenibacillaceae</taxon>
        <taxon>Paenibacillus</taxon>
    </lineage>
</organism>
<evidence type="ECO:0000313" key="5">
    <source>
        <dbReference type="Proteomes" id="UP000730618"/>
    </source>
</evidence>
<proteinExistence type="predicted"/>
<keyword evidence="5" id="KW-1185">Reference proteome</keyword>
<feature type="domain" description="Deacetylase sirtuin-type" evidence="3">
    <location>
        <begin position="145"/>
        <end position="414"/>
    </location>
</feature>
<accession>A0ABN7TPW9</accession>